<dbReference type="RefSeq" id="WP_146582642.1">
    <property type="nucleotide sequence ID" value="NZ_SJPM01000032.1"/>
</dbReference>
<feature type="transmembrane region" description="Helical" evidence="1">
    <location>
        <begin position="360"/>
        <end position="379"/>
    </location>
</feature>
<keyword evidence="3" id="KW-1185">Reference proteome</keyword>
<evidence type="ECO:0000313" key="2">
    <source>
        <dbReference type="EMBL" id="TWT86467.1"/>
    </source>
</evidence>
<feature type="transmembrane region" description="Helical" evidence="1">
    <location>
        <begin position="151"/>
        <end position="168"/>
    </location>
</feature>
<gene>
    <name evidence="2" type="ORF">Pla100_60380</name>
</gene>
<keyword evidence="1" id="KW-0472">Membrane</keyword>
<feature type="transmembrane region" description="Helical" evidence="1">
    <location>
        <begin position="432"/>
        <end position="462"/>
    </location>
</feature>
<dbReference type="AlphaFoldDB" id="A0A5C5ZHD5"/>
<reference evidence="2 3" key="1">
    <citation type="submission" date="2019-02" db="EMBL/GenBank/DDBJ databases">
        <title>Deep-cultivation of Planctomycetes and their phenomic and genomic characterization uncovers novel biology.</title>
        <authorList>
            <person name="Wiegand S."/>
            <person name="Jogler M."/>
            <person name="Boedeker C."/>
            <person name="Pinto D."/>
            <person name="Vollmers J."/>
            <person name="Rivas-Marin E."/>
            <person name="Kohn T."/>
            <person name="Peeters S.H."/>
            <person name="Heuer A."/>
            <person name="Rast P."/>
            <person name="Oberbeckmann S."/>
            <person name="Bunk B."/>
            <person name="Jeske O."/>
            <person name="Meyerdierks A."/>
            <person name="Storesund J.E."/>
            <person name="Kallscheuer N."/>
            <person name="Luecker S."/>
            <person name="Lage O.M."/>
            <person name="Pohl T."/>
            <person name="Merkel B.J."/>
            <person name="Hornburger P."/>
            <person name="Mueller R.-W."/>
            <person name="Bruemmer F."/>
            <person name="Labrenz M."/>
            <person name="Spormann A.M."/>
            <person name="Op Den Camp H."/>
            <person name="Overmann J."/>
            <person name="Amann R."/>
            <person name="Jetten M.S.M."/>
            <person name="Mascher T."/>
            <person name="Medema M.H."/>
            <person name="Devos D.P."/>
            <person name="Kaster A.-K."/>
            <person name="Ovreas L."/>
            <person name="Rohde M."/>
            <person name="Galperin M.Y."/>
            <person name="Jogler C."/>
        </authorList>
    </citation>
    <scope>NUCLEOTIDE SEQUENCE [LARGE SCALE GENOMIC DNA]</scope>
    <source>
        <strain evidence="2 3">Pla100</strain>
    </source>
</reference>
<comment type="caution">
    <text evidence="2">The sequence shown here is derived from an EMBL/GenBank/DDBJ whole genome shotgun (WGS) entry which is preliminary data.</text>
</comment>
<feature type="transmembrane region" description="Helical" evidence="1">
    <location>
        <begin position="544"/>
        <end position="566"/>
    </location>
</feature>
<feature type="transmembrane region" description="Helical" evidence="1">
    <location>
        <begin position="513"/>
        <end position="538"/>
    </location>
</feature>
<feature type="transmembrane region" description="Helical" evidence="1">
    <location>
        <begin position="40"/>
        <end position="62"/>
    </location>
</feature>
<keyword evidence="1" id="KW-1133">Transmembrane helix</keyword>
<organism evidence="2 3">
    <name type="scientific">Neorhodopirellula pilleata</name>
    <dbReference type="NCBI Taxonomy" id="2714738"/>
    <lineage>
        <taxon>Bacteria</taxon>
        <taxon>Pseudomonadati</taxon>
        <taxon>Planctomycetota</taxon>
        <taxon>Planctomycetia</taxon>
        <taxon>Pirellulales</taxon>
        <taxon>Pirellulaceae</taxon>
        <taxon>Neorhodopirellula</taxon>
    </lineage>
</organism>
<proteinExistence type="predicted"/>
<sequence>MIAPSPNWKHSIETLWDLETTRAIHRFHRFRERIRSPRQAIGIVLAVGFIILYLLVGLTILARRDTVAPERLQLWLSGGMVVYTIYHGLKYLFASPPDGRLSGDPATAAFGLWIGGGPIPRQVVSLHDVVRLIPATAMKTSLLCVVLYRDVPSLVCLWIGVFAALFTLEWIRRMVSQVIDALNSRERLVVRFAGVLVALALTAQWALETWNSTPVGSDPGQYMASGIGVVADFAMSGPVQILAFPLQAASHLAVSRPFAWAAAVIPASWLPVHCAILFLVASASLGSLLWSYAALDQWSLDRRHANEQSMLRKLTSRPRRSRTSSASVQRAHFMERRGVQAHPISALVLRQWHCLVRYRFNVLVSFAIPMAVSLSPLFTGDPDFAEQATKQWIFVVGGIALSTLLLAPPALQIDFRRDLKRMWLLKSFPISSLSCCIGMLAVPVLVTSLFQWITLAAAYAIAAPPIGQVVWLAAALPALALMTFATENALFLAFPHHIHDQGIAMVIRAKVTFLWKGLVLALFPVLLYLGSLACVAVFPPSVSAVVIPVGSVVGFWILAGLTLLACDRCWSRFNPVDDIPNEA</sequence>
<feature type="transmembrane region" description="Helical" evidence="1">
    <location>
        <begin position="188"/>
        <end position="207"/>
    </location>
</feature>
<feature type="transmembrane region" description="Helical" evidence="1">
    <location>
        <begin position="391"/>
        <end position="411"/>
    </location>
</feature>
<dbReference type="OrthoDB" id="292602at2"/>
<protein>
    <submittedName>
        <fullName evidence="2">Uncharacterized protein</fullName>
    </submittedName>
</protein>
<dbReference type="EMBL" id="SJPM01000032">
    <property type="protein sequence ID" value="TWT86467.1"/>
    <property type="molecule type" value="Genomic_DNA"/>
</dbReference>
<keyword evidence="1" id="KW-0812">Transmembrane</keyword>
<evidence type="ECO:0000256" key="1">
    <source>
        <dbReference type="SAM" id="Phobius"/>
    </source>
</evidence>
<dbReference type="Proteomes" id="UP000316213">
    <property type="component" value="Unassembled WGS sequence"/>
</dbReference>
<name>A0A5C5ZHD5_9BACT</name>
<accession>A0A5C5ZHD5</accession>
<feature type="transmembrane region" description="Helical" evidence="1">
    <location>
        <begin position="253"/>
        <end position="270"/>
    </location>
</feature>
<evidence type="ECO:0000313" key="3">
    <source>
        <dbReference type="Proteomes" id="UP000316213"/>
    </source>
</evidence>
<feature type="transmembrane region" description="Helical" evidence="1">
    <location>
        <begin position="74"/>
        <end position="93"/>
    </location>
</feature>
<feature type="transmembrane region" description="Helical" evidence="1">
    <location>
        <begin position="468"/>
        <end position="492"/>
    </location>
</feature>